<organism evidence="1 2">
    <name type="scientific">Fusarium tricinctum</name>
    <dbReference type="NCBI Taxonomy" id="61284"/>
    <lineage>
        <taxon>Eukaryota</taxon>
        <taxon>Fungi</taxon>
        <taxon>Dikarya</taxon>
        <taxon>Ascomycota</taxon>
        <taxon>Pezizomycotina</taxon>
        <taxon>Sordariomycetes</taxon>
        <taxon>Hypocreomycetidae</taxon>
        <taxon>Hypocreales</taxon>
        <taxon>Nectriaceae</taxon>
        <taxon>Fusarium</taxon>
        <taxon>Fusarium tricinctum species complex</taxon>
    </lineage>
</organism>
<evidence type="ECO:0000313" key="1">
    <source>
        <dbReference type="EMBL" id="KAH7238752.1"/>
    </source>
</evidence>
<protein>
    <submittedName>
        <fullName evidence="1">Uncharacterized protein</fullName>
    </submittedName>
</protein>
<dbReference type="AlphaFoldDB" id="A0A8K0RRD0"/>
<accession>A0A8K0RRD0</accession>
<sequence>MPLAPDFTGVPGCWDRVGLLPATITLGCVQLLAAQVYRNSQTLVSKSGVLSTEQGVVTESISQYPYSVQHFGTDIVTVWQTWSIPLALFDFTDCFVVCQSQTFISCPGVTF</sequence>
<comment type="caution">
    <text evidence="1">The sequence shown here is derived from an EMBL/GenBank/DDBJ whole genome shotgun (WGS) entry which is preliminary data.</text>
</comment>
<name>A0A8K0RRD0_9HYPO</name>
<proteinExistence type="predicted"/>
<gene>
    <name evidence="1" type="ORF">BKA59DRAFT_258358</name>
</gene>
<evidence type="ECO:0000313" key="2">
    <source>
        <dbReference type="Proteomes" id="UP000813427"/>
    </source>
</evidence>
<keyword evidence="2" id="KW-1185">Reference proteome</keyword>
<dbReference type="EMBL" id="JAGPXF010000006">
    <property type="protein sequence ID" value="KAH7238752.1"/>
    <property type="molecule type" value="Genomic_DNA"/>
</dbReference>
<reference evidence="1" key="1">
    <citation type="journal article" date="2021" name="Nat. Commun.">
        <title>Genetic determinants of endophytism in the Arabidopsis root mycobiome.</title>
        <authorList>
            <person name="Mesny F."/>
            <person name="Miyauchi S."/>
            <person name="Thiergart T."/>
            <person name="Pickel B."/>
            <person name="Atanasova L."/>
            <person name="Karlsson M."/>
            <person name="Huettel B."/>
            <person name="Barry K.W."/>
            <person name="Haridas S."/>
            <person name="Chen C."/>
            <person name="Bauer D."/>
            <person name="Andreopoulos W."/>
            <person name="Pangilinan J."/>
            <person name="LaButti K."/>
            <person name="Riley R."/>
            <person name="Lipzen A."/>
            <person name="Clum A."/>
            <person name="Drula E."/>
            <person name="Henrissat B."/>
            <person name="Kohler A."/>
            <person name="Grigoriev I.V."/>
            <person name="Martin F.M."/>
            <person name="Hacquard S."/>
        </authorList>
    </citation>
    <scope>NUCLEOTIDE SEQUENCE</scope>
    <source>
        <strain evidence="1">MPI-SDFR-AT-0068</strain>
    </source>
</reference>
<dbReference type="Proteomes" id="UP000813427">
    <property type="component" value="Unassembled WGS sequence"/>
</dbReference>